<evidence type="ECO:0000313" key="1">
    <source>
        <dbReference type="EMBL" id="WFD22524.1"/>
    </source>
</evidence>
<name>A0AAF0IY25_9BASI</name>
<reference evidence="1" key="1">
    <citation type="submission" date="2023-03" db="EMBL/GenBank/DDBJ databases">
        <title>Mating type loci evolution in Malassezia.</title>
        <authorList>
            <person name="Coelho M.A."/>
        </authorList>
    </citation>
    <scope>NUCLEOTIDE SEQUENCE</scope>
    <source>
        <strain evidence="1">CBS 12830</strain>
    </source>
</reference>
<dbReference type="EMBL" id="CP119901">
    <property type="protein sequence ID" value="WFD22524.1"/>
    <property type="molecule type" value="Genomic_DNA"/>
</dbReference>
<keyword evidence="2" id="KW-1185">Reference proteome</keyword>
<gene>
    <name evidence="1" type="ORF">MEQU1_001196</name>
</gene>
<proteinExistence type="predicted"/>
<dbReference type="AlphaFoldDB" id="A0AAF0IY25"/>
<organism evidence="1 2">
    <name type="scientific">Malassezia equina</name>
    <dbReference type="NCBI Taxonomy" id="1381935"/>
    <lineage>
        <taxon>Eukaryota</taxon>
        <taxon>Fungi</taxon>
        <taxon>Dikarya</taxon>
        <taxon>Basidiomycota</taxon>
        <taxon>Ustilaginomycotina</taxon>
        <taxon>Malasseziomycetes</taxon>
        <taxon>Malasseziales</taxon>
        <taxon>Malasseziaceae</taxon>
        <taxon>Malassezia</taxon>
    </lineage>
</organism>
<dbReference type="Proteomes" id="UP001214415">
    <property type="component" value="Chromosome 2"/>
</dbReference>
<protein>
    <submittedName>
        <fullName evidence="1">Uncharacterized protein</fullName>
    </submittedName>
</protein>
<sequence>MRRGVRAGPAVWRARSASRRWDDRRINAFTPTHKVGNERPPMLEHEYQVRLGATIRVLRDTLPQFMEQGLIDRTDIPTSGSLSRLLGPGALIRHAEPDHIYHPHIHFRFRAGLPLPTDATARTGMDIERAPGKQGWAPTFSLHGRRTYLLSAYMLRHALHACFVHSDVRLEHLAFMRKPTPNEQHTRVIPRDELLARIRFRGVTRVGHAEQDYTVVCRYRFDRRTAMICEHMVDKMVPLPGFRVWQSLSQFRHA</sequence>
<evidence type="ECO:0000313" key="2">
    <source>
        <dbReference type="Proteomes" id="UP001214415"/>
    </source>
</evidence>
<accession>A0AAF0IY25</accession>